<gene>
    <name evidence="2" type="ORF">ACHAXA_002422</name>
</gene>
<evidence type="ECO:0008006" key="4">
    <source>
        <dbReference type="Google" id="ProtNLM"/>
    </source>
</evidence>
<accession>A0ABD3RZW1</accession>
<proteinExistence type="predicted"/>
<name>A0ABD3RZW1_9STRA</name>
<keyword evidence="1" id="KW-0812">Transmembrane</keyword>
<feature type="transmembrane region" description="Helical" evidence="1">
    <location>
        <begin position="56"/>
        <end position="74"/>
    </location>
</feature>
<dbReference type="EMBL" id="JALLPB020000092">
    <property type="protein sequence ID" value="KAL3817778.1"/>
    <property type="molecule type" value="Genomic_DNA"/>
</dbReference>
<dbReference type="AlphaFoldDB" id="A0ABD3RZW1"/>
<organism evidence="2 3">
    <name type="scientific">Cyclostephanos tholiformis</name>
    <dbReference type="NCBI Taxonomy" id="382380"/>
    <lineage>
        <taxon>Eukaryota</taxon>
        <taxon>Sar</taxon>
        <taxon>Stramenopiles</taxon>
        <taxon>Ochrophyta</taxon>
        <taxon>Bacillariophyta</taxon>
        <taxon>Coscinodiscophyceae</taxon>
        <taxon>Thalassiosirophycidae</taxon>
        <taxon>Stephanodiscales</taxon>
        <taxon>Stephanodiscaceae</taxon>
        <taxon>Cyclostephanos</taxon>
    </lineage>
</organism>
<evidence type="ECO:0000256" key="1">
    <source>
        <dbReference type="SAM" id="Phobius"/>
    </source>
</evidence>
<dbReference type="Proteomes" id="UP001530377">
    <property type="component" value="Unassembled WGS sequence"/>
</dbReference>
<evidence type="ECO:0000313" key="2">
    <source>
        <dbReference type="EMBL" id="KAL3817778.1"/>
    </source>
</evidence>
<keyword evidence="3" id="KW-1185">Reference proteome</keyword>
<protein>
    <recommendedName>
        <fullName evidence="4">Microsomal signal peptidase 12 kDa subunit</fullName>
    </recommendedName>
</protein>
<comment type="caution">
    <text evidence="2">The sequence shown here is derived from an EMBL/GenBank/DDBJ whole genome shotgun (WGS) entry which is preliminary data.</text>
</comment>
<sequence>MTETETPTQSQLKMPQLVLSLDAKNEFLYRIKKVSTAIHYVTLIAFGFMYLMDHEYMKSCSVITVTSFILAYFVPPTGMIKPDDAPDYAKNSMGWVVNPEDVAKRMKEEIHAKKEAEIKGKAKKETKKKK</sequence>
<keyword evidence="1" id="KW-0472">Membrane</keyword>
<feature type="transmembrane region" description="Helical" evidence="1">
    <location>
        <begin position="34"/>
        <end position="50"/>
    </location>
</feature>
<keyword evidence="1" id="KW-1133">Transmembrane helix</keyword>
<evidence type="ECO:0000313" key="3">
    <source>
        <dbReference type="Proteomes" id="UP001530377"/>
    </source>
</evidence>
<reference evidence="2 3" key="1">
    <citation type="submission" date="2024-10" db="EMBL/GenBank/DDBJ databases">
        <title>Updated reference genomes for cyclostephanoid diatoms.</title>
        <authorList>
            <person name="Roberts W.R."/>
            <person name="Alverson A.J."/>
        </authorList>
    </citation>
    <scope>NUCLEOTIDE SEQUENCE [LARGE SCALE GENOMIC DNA]</scope>
    <source>
        <strain evidence="2 3">AJA228-03</strain>
    </source>
</reference>